<dbReference type="InterPro" id="IPR051840">
    <property type="entry name" value="NifX/NifY_domain"/>
</dbReference>
<keyword evidence="4" id="KW-1185">Reference proteome</keyword>
<evidence type="ECO:0000256" key="1">
    <source>
        <dbReference type="ARBA" id="ARBA00023231"/>
    </source>
</evidence>
<name>R9PKC4_AGAAL</name>
<organism evidence="3 4">
    <name type="scientific">Agarivorans albus MKT 106</name>
    <dbReference type="NCBI Taxonomy" id="1331007"/>
    <lineage>
        <taxon>Bacteria</taxon>
        <taxon>Pseudomonadati</taxon>
        <taxon>Pseudomonadota</taxon>
        <taxon>Gammaproteobacteria</taxon>
        <taxon>Alteromonadales</taxon>
        <taxon>Alteromonadaceae</taxon>
        <taxon>Agarivorans</taxon>
    </lineage>
</organism>
<dbReference type="PANTHER" id="PTHR33937:SF1">
    <property type="entry name" value="IRON-MOLIBDENUM COFACTOR PROCESSING PROTEIN"/>
    <property type="match status" value="1"/>
</dbReference>
<dbReference type="InterPro" id="IPR003731">
    <property type="entry name" value="Di-Nase_FeMo-co_biosynth"/>
</dbReference>
<feature type="domain" description="Dinitrogenase iron-molybdenum cofactor biosynthesis" evidence="2">
    <location>
        <begin position="33"/>
        <end position="109"/>
    </location>
</feature>
<dbReference type="RefSeq" id="WP_016401558.1">
    <property type="nucleotide sequence ID" value="NZ_BARX01000010.1"/>
</dbReference>
<protein>
    <submittedName>
        <fullName evidence="3">Nitrogenase FeMo-cofactor carrier protein NifX</fullName>
    </submittedName>
</protein>
<dbReference type="AlphaFoldDB" id="R9PKC4"/>
<proteinExistence type="predicted"/>
<dbReference type="EMBL" id="BARX01000010">
    <property type="protein sequence ID" value="GAD01790.1"/>
    <property type="molecule type" value="Genomic_DNA"/>
</dbReference>
<reference evidence="3" key="1">
    <citation type="journal article" date="2013" name="Genome Announc.">
        <title>Draft Genome Sequence of Agarivorans albus Strain MKT 106T, an Agarolytic Marine Bacterium.</title>
        <authorList>
            <person name="Yasuike M."/>
            <person name="Nakamura Y."/>
            <person name="Kai W."/>
            <person name="Fujiwara A."/>
            <person name="Fukui Y."/>
            <person name="Satomi M."/>
            <person name="Sano M."/>
        </authorList>
    </citation>
    <scope>NUCLEOTIDE SEQUENCE [LARGE SCALE GENOMIC DNA]</scope>
</reference>
<evidence type="ECO:0000313" key="3">
    <source>
        <dbReference type="EMBL" id="GAD01790.1"/>
    </source>
</evidence>
<dbReference type="Proteomes" id="UP000014461">
    <property type="component" value="Unassembled WGS sequence"/>
</dbReference>
<dbReference type="Gene3D" id="3.30.420.130">
    <property type="entry name" value="Dinitrogenase iron-molybdenum cofactor biosynthesis domain"/>
    <property type="match status" value="1"/>
</dbReference>
<dbReference type="InterPro" id="IPR036105">
    <property type="entry name" value="DiNase_FeMo-co_biosyn_sf"/>
</dbReference>
<dbReference type="PANTHER" id="PTHR33937">
    <property type="entry name" value="IRON-MOLYBDENUM PROTEIN-RELATED-RELATED"/>
    <property type="match status" value="1"/>
</dbReference>
<sequence length="156" mass="17731">MNAMQRQLRVIEDGQQREHVFKVAFASESKHCVDQHFGSAHTFLVYGFGEHHIQLLEALQFDQAKPGHDKGRLKQRIDALAGCAAVFSNACGHSANELLKQQGICSLMVDSDTELSVLLGDIHLQFVHQPLPWMYSQNLDPQQQEQRLNELLDEPW</sequence>
<comment type="caution">
    <text evidence="3">The sequence shown here is derived from an EMBL/GenBank/DDBJ whole genome shotgun (WGS) entry which is preliminary data.</text>
</comment>
<gene>
    <name evidence="3" type="ORF">AALB_1870</name>
</gene>
<dbReference type="SUPFAM" id="SSF53146">
    <property type="entry name" value="Nitrogenase accessory factor-like"/>
    <property type="match status" value="1"/>
</dbReference>
<accession>R9PKC4</accession>
<dbReference type="Pfam" id="PF02579">
    <property type="entry name" value="Nitro_FeMo-Co"/>
    <property type="match status" value="1"/>
</dbReference>
<dbReference type="OrthoDB" id="9797941at2"/>
<dbReference type="STRING" id="1331007.AALB_1870"/>
<keyword evidence="1" id="KW-0535">Nitrogen fixation</keyword>
<evidence type="ECO:0000259" key="2">
    <source>
        <dbReference type="Pfam" id="PF02579"/>
    </source>
</evidence>
<evidence type="ECO:0000313" key="4">
    <source>
        <dbReference type="Proteomes" id="UP000014461"/>
    </source>
</evidence>